<dbReference type="Proteomes" id="UP001287445">
    <property type="component" value="Unassembled WGS sequence"/>
</dbReference>
<reference evidence="9" key="1">
    <citation type="submission" date="2023-11" db="EMBL/GenBank/DDBJ databases">
        <title>Identification and selenium tolerance of Delftia acidovorans R3-25.</title>
        <authorList>
            <person name="Zhang S."/>
            <person name="Liu Y."/>
            <person name="Guo Y."/>
        </authorList>
    </citation>
    <scope>NUCLEOTIDE SEQUENCE</scope>
    <source>
        <strain evidence="9">R3-25</strain>
    </source>
</reference>
<feature type="transmembrane region" description="Helical" evidence="7">
    <location>
        <begin position="154"/>
        <end position="172"/>
    </location>
</feature>
<keyword evidence="3 9" id="KW-0808">Transferase</keyword>
<gene>
    <name evidence="9" type="ORF">SGN30_15075</name>
</gene>
<dbReference type="GO" id="GO:0016776">
    <property type="term" value="F:phosphotransferase activity, phosphate group as acceptor"/>
    <property type="evidence" value="ECO:0007669"/>
    <property type="project" value="TreeGrafter"/>
</dbReference>
<evidence type="ECO:0000259" key="8">
    <source>
        <dbReference type="Pfam" id="PF00884"/>
    </source>
</evidence>
<feature type="transmembrane region" description="Helical" evidence="7">
    <location>
        <begin position="69"/>
        <end position="87"/>
    </location>
</feature>
<evidence type="ECO:0000256" key="7">
    <source>
        <dbReference type="SAM" id="Phobius"/>
    </source>
</evidence>
<keyword evidence="4 7" id="KW-0812">Transmembrane</keyword>
<evidence type="ECO:0000313" key="10">
    <source>
        <dbReference type="Proteomes" id="UP001287445"/>
    </source>
</evidence>
<evidence type="ECO:0000256" key="5">
    <source>
        <dbReference type="ARBA" id="ARBA00022989"/>
    </source>
</evidence>
<proteinExistence type="predicted"/>
<keyword evidence="2" id="KW-1003">Cell membrane</keyword>
<evidence type="ECO:0000256" key="4">
    <source>
        <dbReference type="ARBA" id="ARBA00022692"/>
    </source>
</evidence>
<dbReference type="Pfam" id="PF00884">
    <property type="entry name" value="Sulfatase"/>
    <property type="match status" value="1"/>
</dbReference>
<dbReference type="InterPro" id="IPR000917">
    <property type="entry name" value="Sulfatase_N"/>
</dbReference>
<feature type="domain" description="Sulfatase N-terminal" evidence="8">
    <location>
        <begin position="226"/>
        <end position="485"/>
    </location>
</feature>
<protein>
    <submittedName>
        <fullName evidence="9">Phosphoethanolamine transferase</fullName>
    </submittedName>
</protein>
<accession>A0AAJ2VAB5</accession>
<evidence type="ECO:0000256" key="6">
    <source>
        <dbReference type="ARBA" id="ARBA00023136"/>
    </source>
</evidence>
<feature type="transmembrane region" description="Helical" evidence="7">
    <location>
        <begin position="121"/>
        <end position="142"/>
    </location>
</feature>
<dbReference type="SUPFAM" id="SSF53649">
    <property type="entry name" value="Alkaline phosphatase-like"/>
    <property type="match status" value="1"/>
</dbReference>
<feature type="transmembrane region" description="Helical" evidence="7">
    <location>
        <begin position="43"/>
        <end position="57"/>
    </location>
</feature>
<evidence type="ECO:0000313" key="9">
    <source>
        <dbReference type="EMBL" id="MDX4954736.1"/>
    </source>
</evidence>
<evidence type="ECO:0000256" key="2">
    <source>
        <dbReference type="ARBA" id="ARBA00022475"/>
    </source>
</evidence>
<dbReference type="InterPro" id="IPR058130">
    <property type="entry name" value="PEA_transf_C"/>
</dbReference>
<dbReference type="InterPro" id="IPR017850">
    <property type="entry name" value="Alkaline_phosphatase_core_sf"/>
</dbReference>
<dbReference type="InterPro" id="IPR040423">
    <property type="entry name" value="PEA_transferase"/>
</dbReference>
<dbReference type="EMBL" id="JAWWMZ010000004">
    <property type="protein sequence ID" value="MDX4954736.1"/>
    <property type="molecule type" value="Genomic_DNA"/>
</dbReference>
<comment type="caution">
    <text evidence="9">The sequence shown here is derived from an EMBL/GenBank/DDBJ whole genome shotgun (WGS) entry which is preliminary data.</text>
</comment>
<dbReference type="RefSeq" id="WP_319074012.1">
    <property type="nucleotide sequence ID" value="NZ_JAWWMZ010000004.1"/>
</dbReference>
<name>A0AAJ2VAB5_DELAC</name>
<dbReference type="GO" id="GO:0005886">
    <property type="term" value="C:plasma membrane"/>
    <property type="evidence" value="ECO:0007669"/>
    <property type="project" value="UniProtKB-SubCell"/>
</dbReference>
<dbReference type="PANTHER" id="PTHR30443:SF2">
    <property type="entry name" value="PHOSPHOETHANOLAMINE TRANSFERASE EPTC"/>
    <property type="match status" value="1"/>
</dbReference>
<evidence type="ECO:0000256" key="3">
    <source>
        <dbReference type="ARBA" id="ARBA00022679"/>
    </source>
</evidence>
<dbReference type="PANTHER" id="PTHR30443">
    <property type="entry name" value="INNER MEMBRANE PROTEIN"/>
    <property type="match status" value="1"/>
</dbReference>
<dbReference type="CDD" id="cd16017">
    <property type="entry name" value="LptA"/>
    <property type="match status" value="1"/>
</dbReference>
<dbReference type="AlphaFoldDB" id="A0AAJ2VAB5"/>
<keyword evidence="5 7" id="KW-1133">Transmembrane helix</keyword>
<comment type="subcellular location">
    <subcellularLocation>
        <location evidence="1">Cell membrane</location>
        <topology evidence="1">Multi-pass membrane protein</topology>
    </subcellularLocation>
</comment>
<organism evidence="9 10">
    <name type="scientific">Delftia acidovorans</name>
    <name type="common">Pseudomonas acidovorans</name>
    <name type="synonym">Comamonas acidovorans</name>
    <dbReference type="NCBI Taxonomy" id="80866"/>
    <lineage>
        <taxon>Bacteria</taxon>
        <taxon>Pseudomonadati</taxon>
        <taxon>Pseudomonadota</taxon>
        <taxon>Betaproteobacteria</taxon>
        <taxon>Burkholderiales</taxon>
        <taxon>Comamonadaceae</taxon>
        <taxon>Delftia</taxon>
    </lineage>
</organism>
<evidence type="ECO:0000256" key="1">
    <source>
        <dbReference type="ARBA" id="ARBA00004651"/>
    </source>
</evidence>
<dbReference type="GO" id="GO:0009244">
    <property type="term" value="P:lipopolysaccharide core region biosynthetic process"/>
    <property type="evidence" value="ECO:0007669"/>
    <property type="project" value="TreeGrafter"/>
</dbReference>
<sequence>MKKFWKIVHSKMEKPGVVAALLLLSTLFVSLLGQDGLRAAKAFFLYLPFGIFIFWGLKKKDIGCFSRVFVWIATSIFYIDGIVRYFLKEAYGASPESSLVLEAVANTNIRESVEYFFANSVLFLMLGSGLLALMLFSGKILLMARADATNSSRLLSGIILLLMLVSVVAHLSKPWRRLHPVFFWQDWYQSISAVKSNWENQASSREEQLFRANAISPKIDRKGGSVIVLVIADSINRDNMGVYGYKRNTTPTLSFRRKELGRDMVLFRDAWSLDASTVPAFESMFSLQAADGEQSVHLMAMARSAGYKIWWVSNHDDMAIESRHAAYADTVEMVNRTPGRSSSSLDGEVLEELEMALNDSAEKKFIVVHLLGAHPHYILRYPKNENPFSNTMDDIDYEMQEKNRSFWVKGFREQYDSAILYHDSVVSKTLDLTRFSGKTPYRAWIYLSDHGQEVGHVLNKAGHSPTTESGYRIPAMIWRNDIGSEGRMGIGERKFRSDWMAWAVADLLSLQWKNKNDKLSILSENYQWTPPQYNFKLTYKHQCNLPTGSC</sequence>
<keyword evidence="6 7" id="KW-0472">Membrane</keyword>
<dbReference type="Gene3D" id="3.40.720.10">
    <property type="entry name" value="Alkaline Phosphatase, subunit A"/>
    <property type="match status" value="1"/>
</dbReference>